<name>A0A9W6BW69_9CHLO</name>
<dbReference type="EMBL" id="BRXU01000027">
    <property type="protein sequence ID" value="GLC59193.1"/>
    <property type="molecule type" value="Genomic_DNA"/>
</dbReference>
<dbReference type="Pfam" id="PF04037">
    <property type="entry name" value="DUF382"/>
    <property type="match status" value="1"/>
</dbReference>
<proteinExistence type="predicted"/>
<feature type="compositionally biased region" description="Gly residues" evidence="1">
    <location>
        <begin position="108"/>
        <end position="118"/>
    </location>
</feature>
<dbReference type="GO" id="GO:0005634">
    <property type="term" value="C:nucleus"/>
    <property type="evidence" value="ECO:0007669"/>
    <property type="project" value="InterPro"/>
</dbReference>
<dbReference type="PANTHER" id="PTHR12785">
    <property type="entry name" value="SPLICING FACTOR 3B"/>
    <property type="match status" value="1"/>
</dbReference>
<dbReference type="Pfam" id="PF04046">
    <property type="entry name" value="PSP"/>
    <property type="match status" value="1"/>
</dbReference>
<dbReference type="InterPro" id="IPR007180">
    <property type="entry name" value="DUF382"/>
</dbReference>
<feature type="compositionally biased region" description="Basic residues" evidence="1">
    <location>
        <begin position="34"/>
        <end position="46"/>
    </location>
</feature>
<feature type="region of interest" description="Disordered" evidence="1">
    <location>
        <begin position="1"/>
        <end position="135"/>
    </location>
</feature>
<accession>A0A9W6BW69</accession>
<evidence type="ECO:0000259" key="2">
    <source>
        <dbReference type="SMART" id="SM00581"/>
    </source>
</evidence>
<sequence>MAQEETVHAAANGAPQLEAAANGAKKSKADKERERRKKKKLNKQLRRQQGDQAKGAAGGAAPASEDGEDEDIVIEYVSAPLDLDALRGDAGGASTAEAEPEEDLDRPGLGGLGFGGLGFTRAEEPKPQASADPFEEFKKVFERFASAEEVTGTAEAKDEDEDDVRGKDDKKATTSDQEADNDSDEEEGEGVEGKLSKKKLKLLNRLKVAELKAVCARPEVVEVWDVTAPDPPLLVFLKAYRNTVPVPRHWSQKRKYLQGKRGLEKPPFKLPEFIEATGIAEMRSAYQAKEDAKKMKQKQRERMAPKMGRMDIDYQVLHDAFFKHQKPPPLTGVGELYYEGKEFEARITHCRPGDLSEALQGALGMSDNSPPPWLINMQRYGPPPSYPNLKVPGLNAPIPPGCSFGYHPGGWGKPPVDQDGNPLYGDVFGEHGDGGESDEEVDKETLWGVMDEVEEESSEEEEEEQEQEEDGGQALDEEAMSEGIASGLASGMVSGLASGIASSLPSGIETPDTINLRKDAEGPRQLYTVLEQKQVAVGTSGIMGTDHVYVIPGAGAGADKQQPGGAGGKKKPDFLKHIGADVEVTISPEELEGLDEAQVKALYDAKVAELRSANRREDFSDMVAAKAAQQKRKQQAAQDSKTAKKAKGGDTFKF</sequence>
<evidence type="ECO:0000256" key="1">
    <source>
        <dbReference type="SAM" id="MobiDB-lite"/>
    </source>
</evidence>
<evidence type="ECO:0000313" key="3">
    <source>
        <dbReference type="EMBL" id="GLC59193.1"/>
    </source>
</evidence>
<dbReference type="PANTHER" id="PTHR12785:SF6">
    <property type="entry name" value="SPLICING FACTOR 3B SUBUNIT 2"/>
    <property type="match status" value="1"/>
</dbReference>
<dbReference type="Proteomes" id="UP001165080">
    <property type="component" value="Unassembled WGS sequence"/>
</dbReference>
<organism evidence="3 4">
    <name type="scientific">Pleodorina starrii</name>
    <dbReference type="NCBI Taxonomy" id="330485"/>
    <lineage>
        <taxon>Eukaryota</taxon>
        <taxon>Viridiplantae</taxon>
        <taxon>Chlorophyta</taxon>
        <taxon>core chlorophytes</taxon>
        <taxon>Chlorophyceae</taxon>
        <taxon>CS clade</taxon>
        <taxon>Chlamydomonadales</taxon>
        <taxon>Volvocaceae</taxon>
        <taxon>Pleodorina</taxon>
    </lineage>
</organism>
<feature type="compositionally biased region" description="Low complexity" evidence="1">
    <location>
        <begin position="50"/>
        <end position="64"/>
    </location>
</feature>
<dbReference type="SMART" id="SM00581">
    <property type="entry name" value="PSP"/>
    <property type="match status" value="1"/>
</dbReference>
<evidence type="ECO:0000313" key="4">
    <source>
        <dbReference type="Proteomes" id="UP001165080"/>
    </source>
</evidence>
<feature type="region of interest" description="Disordered" evidence="1">
    <location>
        <begin position="628"/>
        <end position="654"/>
    </location>
</feature>
<feature type="domain" description="PSP proline-rich" evidence="2">
    <location>
        <begin position="347"/>
        <end position="400"/>
    </location>
</feature>
<dbReference type="InterPro" id="IPR052584">
    <property type="entry name" value="U2_snRNP_Complex_Component"/>
</dbReference>
<comment type="caution">
    <text evidence="3">The sequence shown here is derived from an EMBL/GenBank/DDBJ whole genome shotgun (WGS) entry which is preliminary data.</text>
</comment>
<feature type="compositionally biased region" description="Acidic residues" evidence="1">
    <location>
        <begin position="177"/>
        <end position="190"/>
    </location>
</feature>
<keyword evidence="4" id="KW-1185">Reference proteome</keyword>
<protein>
    <recommendedName>
        <fullName evidence="2">PSP proline-rich domain-containing protein</fullName>
    </recommendedName>
</protein>
<feature type="compositionally biased region" description="Basic and acidic residues" evidence="1">
    <location>
        <begin position="164"/>
        <end position="173"/>
    </location>
</feature>
<feature type="region of interest" description="Disordered" evidence="1">
    <location>
        <begin position="452"/>
        <end position="473"/>
    </location>
</feature>
<reference evidence="3 4" key="1">
    <citation type="journal article" date="2023" name="Commun. Biol.">
        <title>Reorganization of the ancestral sex-determining regions during the evolution of trioecy in Pleodorina starrii.</title>
        <authorList>
            <person name="Takahashi K."/>
            <person name="Suzuki S."/>
            <person name="Kawai-Toyooka H."/>
            <person name="Yamamoto K."/>
            <person name="Hamaji T."/>
            <person name="Ootsuki R."/>
            <person name="Yamaguchi H."/>
            <person name="Kawachi M."/>
            <person name="Higashiyama T."/>
            <person name="Nozaki H."/>
        </authorList>
    </citation>
    <scope>NUCLEOTIDE SEQUENCE [LARGE SCALE GENOMIC DNA]</scope>
    <source>
        <strain evidence="3 4">NIES-4479</strain>
    </source>
</reference>
<feature type="region of interest" description="Disordered" evidence="1">
    <location>
        <begin position="148"/>
        <end position="194"/>
    </location>
</feature>
<dbReference type="InterPro" id="IPR006568">
    <property type="entry name" value="PSP_pro-rich"/>
</dbReference>
<dbReference type="OrthoDB" id="10260794at2759"/>
<gene>
    <name evidence="3" type="primary">PLEST008422</name>
    <name evidence="3" type="ORF">PLESTB_001460500</name>
</gene>
<dbReference type="AlphaFoldDB" id="A0A9W6BW69"/>